<organism evidence="3 4">
    <name type="scientific">Zizania palustris</name>
    <name type="common">Northern wild rice</name>
    <dbReference type="NCBI Taxonomy" id="103762"/>
    <lineage>
        <taxon>Eukaryota</taxon>
        <taxon>Viridiplantae</taxon>
        <taxon>Streptophyta</taxon>
        <taxon>Embryophyta</taxon>
        <taxon>Tracheophyta</taxon>
        <taxon>Spermatophyta</taxon>
        <taxon>Magnoliopsida</taxon>
        <taxon>Liliopsida</taxon>
        <taxon>Poales</taxon>
        <taxon>Poaceae</taxon>
        <taxon>BOP clade</taxon>
        <taxon>Oryzoideae</taxon>
        <taxon>Oryzeae</taxon>
        <taxon>Zizaniinae</taxon>
        <taxon>Zizania</taxon>
    </lineage>
</organism>
<dbReference type="AlphaFoldDB" id="A0A8J5WJW6"/>
<feature type="domain" description="DUF629" evidence="2">
    <location>
        <begin position="331"/>
        <end position="419"/>
    </location>
</feature>
<dbReference type="Pfam" id="PF04780">
    <property type="entry name" value="DUF629"/>
    <property type="match status" value="1"/>
</dbReference>
<evidence type="ECO:0000259" key="2">
    <source>
        <dbReference type="Pfam" id="PF04780"/>
    </source>
</evidence>
<feature type="region of interest" description="Disordered" evidence="1">
    <location>
        <begin position="572"/>
        <end position="613"/>
    </location>
</feature>
<protein>
    <recommendedName>
        <fullName evidence="2">DUF629 domain-containing protein</fullName>
    </recommendedName>
</protein>
<name>A0A8J5WJW6_ZIZPA</name>
<keyword evidence="4" id="KW-1185">Reference proteome</keyword>
<dbReference type="OrthoDB" id="687976at2759"/>
<evidence type="ECO:0000313" key="4">
    <source>
        <dbReference type="Proteomes" id="UP000729402"/>
    </source>
</evidence>
<dbReference type="PANTHER" id="PTHR34465">
    <property type="entry name" value="CARBOXYL-TERMINAL HYDROLASE-LIKE PROTEIN, PUTATIVE (DUF627 AND DUF629)-RELATED"/>
    <property type="match status" value="1"/>
</dbReference>
<dbReference type="Proteomes" id="UP000729402">
    <property type="component" value="Unassembled WGS sequence"/>
</dbReference>
<comment type="caution">
    <text evidence="3">The sequence shown here is derived from an EMBL/GenBank/DDBJ whole genome shotgun (WGS) entry which is preliminary data.</text>
</comment>
<reference evidence="3" key="2">
    <citation type="submission" date="2021-02" db="EMBL/GenBank/DDBJ databases">
        <authorList>
            <person name="Kimball J.A."/>
            <person name="Haas M.W."/>
            <person name="Macchietto M."/>
            <person name="Kono T."/>
            <person name="Duquette J."/>
            <person name="Shao M."/>
        </authorList>
    </citation>
    <scope>NUCLEOTIDE SEQUENCE</scope>
    <source>
        <tissue evidence="3">Fresh leaf tissue</tissue>
    </source>
</reference>
<reference evidence="3" key="1">
    <citation type="journal article" date="2021" name="bioRxiv">
        <title>Whole Genome Assembly and Annotation of Northern Wild Rice, Zizania palustris L., Supports a Whole Genome Duplication in the Zizania Genus.</title>
        <authorList>
            <person name="Haas M."/>
            <person name="Kono T."/>
            <person name="Macchietto M."/>
            <person name="Millas R."/>
            <person name="McGilp L."/>
            <person name="Shao M."/>
            <person name="Duquette J."/>
            <person name="Hirsch C.N."/>
            <person name="Kimball J."/>
        </authorList>
    </citation>
    <scope>NUCLEOTIDE SEQUENCE</scope>
    <source>
        <tissue evidence="3">Fresh leaf tissue</tissue>
    </source>
</reference>
<dbReference type="InterPro" id="IPR006865">
    <property type="entry name" value="DUF629"/>
</dbReference>
<sequence length="807" mass="90081">MAPRNKTASPALRREVADVLKLHNDGEYAVALRRAVKLGVRHGGCALVLNLVGALHEVALIACKSVGREDADTSEYRRAALSAYFASACLVPNCIDVAVSHAKMLVESEEYFDAQEEFSRAIRISNPVDPAENCAGFDLYDKSSTKAERIRNSRGRAFDELERFGAMICDDFVPKESVQVLNGIKLGGNAAADARERAKLLATTFPYSGRAQLLRAHVDLERVRGFDPSIDKRRFLRRTLDVVQEGANAFTNSLVIALFRAKLLFILDEYDDAECECRRALAIDTPDDPNRHDLPPGSVSGADYDARVSFVKNLLRCLFGKIIIATAFYSRTLTSEAEDSLMSVRVQPLLEIYNATDKSSARTITDALRFFKGNNSWSFWFCPLSRRCDGRKFADNSSLSRHLYSKHPEELWSKLQSVLDPKPYENTSDLDHSLKWITLSQDSEQCDFFRLIEIKDMFESLISRLTLCGTETESLVEMRTKKCREGAEILDGIKEKLRTLPADMSSSQFYEARSGIQNLWHKFLRNSVWDYREAIFPLVSSFVWGKIKKAMAGDPNVVGHIGASKIDPIFDDVPSVHPDKNASVEHVSNPSDANKMPSSSNETHKADEQAQESEICVEDGNSEGMTNQKLSGPPMNVEAKEIEIAEILANMHLEQEDYPSCKMANHNMFPKLQGGNFFASEVVEMILHGLHMAEASLHFDFNSEIEGQSKSFAELPVLYDEQPCSEGNCEHCGSPKNIDVSPSNTPHVFTIGLDWVGGCENQVQLSEVLVGITQPLEIKFLRKGVHSSSSYSLASRVCALKTFLFYE</sequence>
<feature type="compositionally biased region" description="Polar residues" evidence="1">
    <location>
        <begin position="586"/>
        <end position="601"/>
    </location>
</feature>
<gene>
    <name evidence="3" type="ORF">GUJ93_ZPchr0011g27102</name>
</gene>
<evidence type="ECO:0000256" key="1">
    <source>
        <dbReference type="SAM" id="MobiDB-lite"/>
    </source>
</evidence>
<dbReference type="EMBL" id="JAAALK010000081">
    <property type="protein sequence ID" value="KAG8090202.1"/>
    <property type="molecule type" value="Genomic_DNA"/>
</dbReference>
<accession>A0A8J5WJW6</accession>
<proteinExistence type="predicted"/>
<dbReference type="PANTHER" id="PTHR34465:SF6">
    <property type="entry name" value="OS11G0599000 PROTEIN"/>
    <property type="match status" value="1"/>
</dbReference>
<evidence type="ECO:0000313" key="3">
    <source>
        <dbReference type="EMBL" id="KAG8090202.1"/>
    </source>
</evidence>